<organism evidence="3">
    <name type="scientific">viral metagenome</name>
    <dbReference type="NCBI Taxonomy" id="1070528"/>
    <lineage>
        <taxon>unclassified sequences</taxon>
        <taxon>metagenomes</taxon>
        <taxon>organismal metagenomes</taxon>
    </lineage>
</organism>
<keyword evidence="1" id="KW-1133">Transmembrane helix</keyword>
<evidence type="ECO:0000256" key="1">
    <source>
        <dbReference type="SAM" id="Phobius"/>
    </source>
</evidence>
<protein>
    <submittedName>
        <fullName evidence="3">Uncharacterized protein</fullName>
    </submittedName>
</protein>
<dbReference type="EMBL" id="MT142058">
    <property type="protein sequence ID" value="QJA73853.1"/>
    <property type="molecule type" value="Genomic_DNA"/>
</dbReference>
<accession>A0A6M3XZQ7</accession>
<sequence>MESEGMALLKEIKNLICWVIIAQMVSTIAIVMVLGFIYNKLSG</sequence>
<gene>
    <name evidence="2" type="ORF">MM415A02192_0001</name>
    <name evidence="3" type="ORF">TM448B04412_0009</name>
</gene>
<feature type="transmembrane region" description="Helical" evidence="1">
    <location>
        <begin position="15"/>
        <end position="38"/>
    </location>
</feature>
<evidence type="ECO:0000313" key="3">
    <source>
        <dbReference type="EMBL" id="QJI03282.1"/>
    </source>
</evidence>
<keyword evidence="1" id="KW-0812">Transmembrane</keyword>
<keyword evidence="1" id="KW-0472">Membrane</keyword>
<evidence type="ECO:0000313" key="2">
    <source>
        <dbReference type="EMBL" id="QJA73853.1"/>
    </source>
</evidence>
<dbReference type="EMBL" id="MT145074">
    <property type="protein sequence ID" value="QJI03282.1"/>
    <property type="molecule type" value="Genomic_DNA"/>
</dbReference>
<dbReference type="AlphaFoldDB" id="A0A6M3XZQ7"/>
<name>A0A6M3XZQ7_9ZZZZ</name>
<proteinExistence type="predicted"/>
<reference evidence="3" key="1">
    <citation type="submission" date="2020-03" db="EMBL/GenBank/DDBJ databases">
        <title>The deep terrestrial virosphere.</title>
        <authorList>
            <person name="Holmfeldt K."/>
            <person name="Nilsson E."/>
            <person name="Simone D."/>
            <person name="Lopez-Fernandez M."/>
            <person name="Wu X."/>
            <person name="de Brujin I."/>
            <person name="Lundin D."/>
            <person name="Andersson A."/>
            <person name="Bertilsson S."/>
            <person name="Dopson M."/>
        </authorList>
    </citation>
    <scope>NUCLEOTIDE SEQUENCE</scope>
    <source>
        <strain evidence="2">MM415A02192</strain>
        <strain evidence="3">TM448B04412</strain>
    </source>
</reference>